<dbReference type="Proteomes" id="UP000230607">
    <property type="component" value="Chromosome 1"/>
</dbReference>
<keyword evidence="4 8" id="KW-0378">Hydrolase</keyword>
<comment type="catalytic activity">
    <reaction evidence="8">
        <text>GTP + H2O = GDP + phosphate + H(+)</text>
        <dbReference type="Rhea" id="RHEA:19669"/>
        <dbReference type="ChEBI" id="CHEBI:15377"/>
        <dbReference type="ChEBI" id="CHEBI:15378"/>
        <dbReference type="ChEBI" id="CHEBI:37565"/>
        <dbReference type="ChEBI" id="CHEBI:43474"/>
        <dbReference type="ChEBI" id="CHEBI:58189"/>
        <dbReference type="EC" id="3.6.5.4"/>
    </reaction>
</comment>
<name>A0A2H1FIC3_9ARCH</name>
<dbReference type="SUPFAM" id="SSF52540">
    <property type="entry name" value="P-loop containing nucleoside triphosphate hydrolases"/>
    <property type="match status" value="1"/>
</dbReference>
<dbReference type="PROSITE" id="PS00300">
    <property type="entry name" value="SRP54"/>
    <property type="match status" value="1"/>
</dbReference>
<dbReference type="SMART" id="SM00962">
    <property type="entry name" value="SRP54"/>
    <property type="match status" value="1"/>
</dbReference>
<evidence type="ECO:0000256" key="9">
    <source>
        <dbReference type="SAM" id="MobiDB-lite"/>
    </source>
</evidence>
<comment type="subcellular location">
    <subcellularLocation>
        <location evidence="8">Cell membrane</location>
        <topology evidence="8">Peripheral membrane protein</topology>
        <orientation evidence="8">Cytoplasmic side</orientation>
    </subcellularLocation>
    <subcellularLocation>
        <location evidence="8">Cytoplasm</location>
    </subcellularLocation>
</comment>
<dbReference type="CDD" id="cd17874">
    <property type="entry name" value="FtsY"/>
    <property type="match status" value="1"/>
</dbReference>
<feature type="domain" description="SRP54-type proteins GTP-binding" evidence="10">
    <location>
        <begin position="273"/>
        <end position="286"/>
    </location>
</feature>
<dbReference type="SMART" id="SM00963">
    <property type="entry name" value="SRP54_N"/>
    <property type="match status" value="1"/>
</dbReference>
<feature type="binding site" evidence="8">
    <location>
        <begin position="112"/>
        <end position="119"/>
    </location>
    <ligand>
        <name>GTP</name>
        <dbReference type="ChEBI" id="CHEBI:37565"/>
    </ligand>
</feature>
<comment type="function">
    <text evidence="8">Involved in targeting and insertion of nascent membrane proteins into the cytoplasmic membrane. Acts as a receptor for the complex formed by the signal recognition particle (SRP) and the ribosome-nascent chain (RNC).</text>
</comment>
<keyword evidence="1 8" id="KW-1003">Cell membrane</keyword>
<evidence type="ECO:0000313" key="11">
    <source>
        <dbReference type="EMBL" id="SMH72497.1"/>
    </source>
</evidence>
<dbReference type="HAMAP" id="MF_00920">
    <property type="entry name" value="FtsY"/>
    <property type="match status" value="1"/>
</dbReference>
<evidence type="ECO:0000256" key="6">
    <source>
        <dbReference type="ARBA" id="ARBA00023136"/>
    </source>
</evidence>
<dbReference type="InterPro" id="IPR042101">
    <property type="entry name" value="SRP54_N_sf"/>
</dbReference>
<dbReference type="InterPro" id="IPR004390">
    <property type="entry name" value="SR_rcpt_FtsY"/>
</dbReference>
<dbReference type="GO" id="GO:0003924">
    <property type="term" value="F:GTPase activity"/>
    <property type="evidence" value="ECO:0007669"/>
    <property type="project" value="UniProtKB-UniRule"/>
</dbReference>
<feature type="compositionally biased region" description="Basic and acidic residues" evidence="9">
    <location>
        <begin position="393"/>
        <end position="421"/>
    </location>
</feature>
<evidence type="ECO:0000256" key="8">
    <source>
        <dbReference type="HAMAP-Rule" id="MF_00920"/>
    </source>
</evidence>
<dbReference type="GO" id="GO:0005886">
    <property type="term" value="C:plasma membrane"/>
    <property type="evidence" value="ECO:0007669"/>
    <property type="project" value="UniProtKB-SubCell"/>
</dbReference>
<evidence type="ECO:0000259" key="10">
    <source>
        <dbReference type="PROSITE" id="PS00300"/>
    </source>
</evidence>
<feature type="region of interest" description="Disordered" evidence="9">
    <location>
        <begin position="316"/>
        <end position="433"/>
    </location>
</feature>
<dbReference type="Pfam" id="PF02881">
    <property type="entry name" value="SRP54_N"/>
    <property type="match status" value="1"/>
</dbReference>
<sequence length="433" mass="48128">MFEKLRNAFSIAAKSFGEKELKEKDIDEVLFELEIALLESDVATEVIDALKGDLKKQLIGSTVSKDTVDEVVKQELRKSISNMFDNAGKVDILSNIQTKKEKGESYIISFMGINGTGKTTTIAKIANFLRENKYSVVIAAADTYRAGAIEQISEHGKRLNIKVIAQNYGSDPAAVARDAVLYAKSHKIDCILIDTAGRMQTSKNLMDQISKINKVVNPDLKLFVGDALAGNDTVSQAREFYNYTTFDGAILTKSDADARGGAAISIVKVTSSPILYLGVGQEYKDLKPFDKDVFLETLFGPEEVVEGVKKKVPEPKVELKPEPKVELKPEPKVELKPFSEQEMSEDPFTGISTNDIETYSALFDVPPPENDNQARKLASDIQKWISTGRPKTKQTDEPKSEPESELETEKETIEESKDEKPIKKRSLFGWMKK</sequence>
<organism evidence="11 12">
    <name type="scientific">Candidatus Nitrosotalea okcheonensis</name>
    <dbReference type="NCBI Taxonomy" id="1903276"/>
    <lineage>
        <taxon>Archaea</taxon>
        <taxon>Nitrososphaerota</taxon>
        <taxon>Nitrososphaeria</taxon>
        <taxon>Nitrosotaleales</taxon>
        <taxon>Nitrosotaleaceae</taxon>
        <taxon>Nitrosotalea</taxon>
    </lineage>
</organism>
<keyword evidence="6 8" id="KW-0472">Membrane</keyword>
<reference evidence="12" key="1">
    <citation type="submission" date="2017-03" db="EMBL/GenBank/DDBJ databases">
        <authorList>
            <person name="Herbold C."/>
        </authorList>
    </citation>
    <scope>NUCLEOTIDE SEQUENCE [LARGE SCALE GENOMIC DNA]</scope>
</reference>
<evidence type="ECO:0000313" key="12">
    <source>
        <dbReference type="Proteomes" id="UP000230607"/>
    </source>
</evidence>
<keyword evidence="2 8" id="KW-0963">Cytoplasm</keyword>
<accession>A0A2H1FIC3</accession>
<keyword evidence="12" id="KW-1185">Reference proteome</keyword>
<feature type="binding site" evidence="8">
    <location>
        <begin position="194"/>
        <end position="198"/>
    </location>
    <ligand>
        <name>GTP</name>
        <dbReference type="ChEBI" id="CHEBI:37565"/>
    </ligand>
</feature>
<keyword evidence="7 8" id="KW-0675">Receptor</keyword>
<evidence type="ECO:0000256" key="2">
    <source>
        <dbReference type="ARBA" id="ARBA00022490"/>
    </source>
</evidence>
<evidence type="ECO:0000256" key="7">
    <source>
        <dbReference type="ARBA" id="ARBA00023170"/>
    </source>
</evidence>
<dbReference type="RefSeq" id="WP_157928251.1">
    <property type="nucleotide sequence ID" value="NZ_LT841358.1"/>
</dbReference>
<dbReference type="InterPro" id="IPR003593">
    <property type="entry name" value="AAA+_ATPase"/>
</dbReference>
<dbReference type="EMBL" id="LT841358">
    <property type="protein sequence ID" value="SMH72497.1"/>
    <property type="molecule type" value="Genomic_DNA"/>
</dbReference>
<dbReference type="Gene3D" id="1.20.120.140">
    <property type="entry name" value="Signal recognition particle SRP54, nucleotide-binding domain"/>
    <property type="match status" value="1"/>
</dbReference>
<dbReference type="EC" id="3.6.5.4" evidence="8"/>
<evidence type="ECO:0000256" key="3">
    <source>
        <dbReference type="ARBA" id="ARBA00022741"/>
    </source>
</evidence>
<comment type="subunit">
    <text evidence="8">Part of the signal recognition particle protein translocation system, which is composed of SRP and FtsY.</text>
</comment>
<dbReference type="Gene3D" id="3.40.50.300">
    <property type="entry name" value="P-loop containing nucleotide triphosphate hydrolases"/>
    <property type="match status" value="1"/>
</dbReference>
<comment type="similarity">
    <text evidence="8">Belongs to the GTP-binding SRP family. FtsY subfamily.</text>
</comment>
<dbReference type="GO" id="GO:0005525">
    <property type="term" value="F:GTP binding"/>
    <property type="evidence" value="ECO:0007669"/>
    <property type="project" value="UniProtKB-UniRule"/>
</dbReference>
<dbReference type="FunFam" id="3.40.50.300:FF:000566">
    <property type="entry name" value="Signal recognition particle receptor subunit alpha"/>
    <property type="match status" value="1"/>
</dbReference>
<dbReference type="PANTHER" id="PTHR43134">
    <property type="entry name" value="SIGNAL RECOGNITION PARTICLE RECEPTOR SUBUNIT ALPHA"/>
    <property type="match status" value="1"/>
</dbReference>
<evidence type="ECO:0000256" key="4">
    <source>
        <dbReference type="ARBA" id="ARBA00022801"/>
    </source>
</evidence>
<feature type="compositionally biased region" description="Basic residues" evidence="9">
    <location>
        <begin position="422"/>
        <end position="433"/>
    </location>
</feature>
<dbReference type="InterPro" id="IPR013822">
    <property type="entry name" value="Signal_recog_particl_SRP54_hlx"/>
</dbReference>
<gene>
    <name evidence="8 11" type="primary">ftsY</name>
    <name evidence="11" type="ORF">NCS_30337</name>
</gene>
<dbReference type="GO" id="GO:0005737">
    <property type="term" value="C:cytoplasm"/>
    <property type="evidence" value="ECO:0007669"/>
    <property type="project" value="UniProtKB-SubCell"/>
</dbReference>
<keyword evidence="5 8" id="KW-0342">GTP-binding</keyword>
<dbReference type="GO" id="GO:0005047">
    <property type="term" value="F:signal recognition particle binding"/>
    <property type="evidence" value="ECO:0007669"/>
    <property type="project" value="TreeGrafter"/>
</dbReference>
<feature type="binding site" evidence="8">
    <location>
        <begin position="252"/>
        <end position="255"/>
    </location>
    <ligand>
        <name>GTP</name>
        <dbReference type="ChEBI" id="CHEBI:37565"/>
    </ligand>
</feature>
<dbReference type="OrthoDB" id="372188at2157"/>
<dbReference type="SUPFAM" id="SSF47364">
    <property type="entry name" value="Domain of the SRP/SRP receptor G-proteins"/>
    <property type="match status" value="1"/>
</dbReference>
<dbReference type="PANTHER" id="PTHR43134:SF1">
    <property type="entry name" value="SIGNAL RECOGNITION PARTICLE RECEPTOR SUBUNIT ALPHA"/>
    <property type="match status" value="1"/>
</dbReference>
<proteinExistence type="inferred from homology"/>
<dbReference type="InterPro" id="IPR027417">
    <property type="entry name" value="P-loop_NTPase"/>
</dbReference>
<dbReference type="Pfam" id="PF00448">
    <property type="entry name" value="SRP54"/>
    <property type="match status" value="1"/>
</dbReference>
<dbReference type="SMART" id="SM00382">
    <property type="entry name" value="AAA"/>
    <property type="match status" value="1"/>
</dbReference>
<dbReference type="AlphaFoldDB" id="A0A2H1FIC3"/>
<keyword evidence="3 8" id="KW-0547">Nucleotide-binding</keyword>
<dbReference type="GO" id="GO:0006614">
    <property type="term" value="P:SRP-dependent cotranslational protein targeting to membrane"/>
    <property type="evidence" value="ECO:0007669"/>
    <property type="project" value="InterPro"/>
</dbReference>
<protein>
    <recommendedName>
        <fullName evidence="8">Signal recognition particle receptor FtsY</fullName>
        <shortName evidence="8">SRP receptor</shortName>
        <ecNumber evidence="8">3.6.5.4</ecNumber>
    </recommendedName>
</protein>
<evidence type="ECO:0000256" key="1">
    <source>
        <dbReference type="ARBA" id="ARBA00022475"/>
    </source>
</evidence>
<dbReference type="InterPro" id="IPR036225">
    <property type="entry name" value="SRP/SRP_N"/>
</dbReference>
<dbReference type="InterPro" id="IPR000897">
    <property type="entry name" value="SRP54_GTPase_dom"/>
</dbReference>
<feature type="compositionally biased region" description="Basic and acidic residues" evidence="9">
    <location>
        <begin position="316"/>
        <end position="339"/>
    </location>
</feature>
<dbReference type="NCBIfam" id="TIGR00064">
    <property type="entry name" value="ftsY"/>
    <property type="match status" value="1"/>
</dbReference>
<evidence type="ECO:0000256" key="5">
    <source>
        <dbReference type="ARBA" id="ARBA00023134"/>
    </source>
</evidence>